<evidence type="ECO:0008006" key="3">
    <source>
        <dbReference type="Google" id="ProtNLM"/>
    </source>
</evidence>
<proteinExistence type="predicted"/>
<dbReference type="EMBL" id="CP039268">
    <property type="protein sequence ID" value="QGU31714.1"/>
    <property type="molecule type" value="Genomic_DNA"/>
</dbReference>
<organism evidence="1 2">
    <name type="scientific">Thermochromatium tepidum ATCC 43061</name>
    <dbReference type="NCBI Taxonomy" id="316276"/>
    <lineage>
        <taxon>Bacteria</taxon>
        <taxon>Pseudomonadati</taxon>
        <taxon>Pseudomonadota</taxon>
        <taxon>Gammaproteobacteria</taxon>
        <taxon>Chromatiales</taxon>
        <taxon>Chromatiaceae</taxon>
        <taxon>Thermochromatium</taxon>
    </lineage>
</organism>
<accession>A0A6I6DVX5</accession>
<evidence type="ECO:0000313" key="1">
    <source>
        <dbReference type="EMBL" id="QGU31714.1"/>
    </source>
</evidence>
<protein>
    <recommendedName>
        <fullName evidence="3">Fluoride ion transporter CrcB</fullName>
    </recommendedName>
</protein>
<name>A0A6I6DVX5_THETI</name>
<dbReference type="AlphaFoldDB" id="A0A6I6DVX5"/>
<dbReference type="RefSeq" id="WP_153973913.1">
    <property type="nucleotide sequence ID" value="NZ_CP039268.1"/>
</dbReference>
<dbReference type="Proteomes" id="UP000426424">
    <property type="component" value="Chromosome"/>
</dbReference>
<gene>
    <name evidence="1" type="ORF">E6P07_01115</name>
</gene>
<dbReference type="KEGG" id="ttp:E6P07_01115"/>
<sequence length="61" mass="6370">MTPVFAVAVFLGAGLGALLRWSMGTALHPIFPTLSLGPSRPIHPDARSLTDLESVCVPGAR</sequence>
<keyword evidence="2" id="KW-1185">Reference proteome</keyword>
<evidence type="ECO:0000313" key="2">
    <source>
        <dbReference type="Proteomes" id="UP000426424"/>
    </source>
</evidence>
<reference evidence="1 2" key="1">
    <citation type="submission" date="2019-12" db="EMBL/GenBank/DDBJ databases">
        <title>The complete genome of the thermophilic, anoxygenic phototrophic gammaproteobacterium Thermochromatium tepidum.</title>
        <authorList>
            <person name="Sattley W.M."/>
            <person name="Swingley W.D."/>
            <person name="Burchell B.M."/>
            <person name="Gurbani S.A."/>
            <person name="Kujawa C.M."/>
            <person name="Nuccio D.A."/>
            <person name="Schladweiler J."/>
            <person name="Shaffer K.N."/>
            <person name="Stokes L.M."/>
            <person name="Touchman J.W."/>
            <person name="Blankenship R.E."/>
            <person name="Madigan M.T."/>
        </authorList>
    </citation>
    <scope>NUCLEOTIDE SEQUENCE [LARGE SCALE GENOMIC DNA]</scope>
    <source>
        <strain evidence="1 2">ATCC 43061</strain>
    </source>
</reference>